<evidence type="ECO:0000256" key="5">
    <source>
        <dbReference type="SAM" id="MobiDB-lite"/>
    </source>
</evidence>
<evidence type="ECO:0000259" key="6">
    <source>
        <dbReference type="PROSITE" id="PS50865"/>
    </source>
</evidence>
<keyword evidence="3" id="KW-0862">Zinc</keyword>
<protein>
    <recommendedName>
        <fullName evidence="6">MYND-type domain-containing protein</fullName>
    </recommendedName>
</protein>
<dbReference type="GO" id="GO:0005634">
    <property type="term" value="C:nucleus"/>
    <property type="evidence" value="ECO:0007669"/>
    <property type="project" value="TreeGrafter"/>
</dbReference>
<evidence type="ECO:0000256" key="1">
    <source>
        <dbReference type="ARBA" id="ARBA00022723"/>
    </source>
</evidence>
<dbReference type="Gene3D" id="6.10.140.2220">
    <property type="match status" value="1"/>
</dbReference>
<reference evidence="7 8" key="1">
    <citation type="journal article" date="2012" name="Science">
        <title>The Paleozoic origin of enzymatic lignin decomposition reconstructed from 31 fungal genomes.</title>
        <authorList>
            <person name="Floudas D."/>
            <person name="Binder M."/>
            <person name="Riley R."/>
            <person name="Barry K."/>
            <person name="Blanchette R.A."/>
            <person name="Henrissat B."/>
            <person name="Martinez A.T."/>
            <person name="Otillar R."/>
            <person name="Spatafora J.W."/>
            <person name="Yadav J.S."/>
            <person name="Aerts A."/>
            <person name="Benoit I."/>
            <person name="Boyd A."/>
            <person name="Carlson A."/>
            <person name="Copeland A."/>
            <person name="Coutinho P.M."/>
            <person name="de Vries R.P."/>
            <person name="Ferreira P."/>
            <person name="Findley K."/>
            <person name="Foster B."/>
            <person name="Gaskell J."/>
            <person name="Glotzer D."/>
            <person name="Gorecki P."/>
            <person name="Heitman J."/>
            <person name="Hesse C."/>
            <person name="Hori C."/>
            <person name="Igarashi K."/>
            <person name="Jurgens J.A."/>
            <person name="Kallen N."/>
            <person name="Kersten P."/>
            <person name="Kohler A."/>
            <person name="Kuees U."/>
            <person name="Kumar T.K.A."/>
            <person name="Kuo A."/>
            <person name="LaButti K."/>
            <person name="Larrondo L.F."/>
            <person name="Lindquist E."/>
            <person name="Ling A."/>
            <person name="Lombard V."/>
            <person name="Lucas S."/>
            <person name="Lundell T."/>
            <person name="Martin R."/>
            <person name="McLaughlin D.J."/>
            <person name="Morgenstern I."/>
            <person name="Morin E."/>
            <person name="Murat C."/>
            <person name="Nagy L.G."/>
            <person name="Nolan M."/>
            <person name="Ohm R.A."/>
            <person name="Patyshakuliyeva A."/>
            <person name="Rokas A."/>
            <person name="Ruiz-Duenas F.J."/>
            <person name="Sabat G."/>
            <person name="Salamov A."/>
            <person name="Samejima M."/>
            <person name="Schmutz J."/>
            <person name="Slot J.C."/>
            <person name="St John F."/>
            <person name="Stenlid J."/>
            <person name="Sun H."/>
            <person name="Sun S."/>
            <person name="Syed K."/>
            <person name="Tsang A."/>
            <person name="Wiebenga A."/>
            <person name="Young D."/>
            <person name="Pisabarro A."/>
            <person name="Eastwood D.C."/>
            <person name="Martin F."/>
            <person name="Cullen D."/>
            <person name="Grigoriev I.V."/>
            <person name="Hibbett D.S."/>
        </authorList>
    </citation>
    <scope>NUCLEOTIDE SEQUENCE [LARGE SCALE GENOMIC DNA]</scope>
    <source>
        <strain evidence="7 8">MD-104</strain>
    </source>
</reference>
<dbReference type="EMBL" id="KB468113">
    <property type="protein sequence ID" value="PCH40923.1"/>
    <property type="molecule type" value="Genomic_DNA"/>
</dbReference>
<organism evidence="7 8">
    <name type="scientific">Wolfiporia cocos (strain MD-104)</name>
    <name type="common">Brown rot fungus</name>
    <dbReference type="NCBI Taxonomy" id="742152"/>
    <lineage>
        <taxon>Eukaryota</taxon>
        <taxon>Fungi</taxon>
        <taxon>Dikarya</taxon>
        <taxon>Basidiomycota</taxon>
        <taxon>Agaricomycotina</taxon>
        <taxon>Agaricomycetes</taxon>
        <taxon>Polyporales</taxon>
        <taxon>Phaeolaceae</taxon>
        <taxon>Wolfiporia</taxon>
    </lineage>
</organism>
<name>A0A2H3JM27_WOLCO</name>
<dbReference type="Pfam" id="PF01753">
    <property type="entry name" value="zf-MYND"/>
    <property type="match status" value="1"/>
</dbReference>
<dbReference type="OMA" id="NAGTHFI"/>
<proteinExistence type="predicted"/>
<dbReference type="Proteomes" id="UP000218811">
    <property type="component" value="Unassembled WGS sequence"/>
</dbReference>
<dbReference type="GO" id="GO:0008270">
    <property type="term" value="F:zinc ion binding"/>
    <property type="evidence" value="ECO:0007669"/>
    <property type="project" value="UniProtKB-KW"/>
</dbReference>
<evidence type="ECO:0000256" key="4">
    <source>
        <dbReference type="PROSITE-ProRule" id="PRU00134"/>
    </source>
</evidence>
<accession>A0A2H3JM27</accession>
<dbReference type="GO" id="GO:0000981">
    <property type="term" value="F:DNA-binding transcription factor activity, RNA polymerase II-specific"/>
    <property type="evidence" value="ECO:0007669"/>
    <property type="project" value="TreeGrafter"/>
</dbReference>
<evidence type="ECO:0000313" key="7">
    <source>
        <dbReference type="EMBL" id="PCH40923.1"/>
    </source>
</evidence>
<dbReference type="PROSITE" id="PS50865">
    <property type="entry name" value="ZF_MYND_2"/>
    <property type="match status" value="1"/>
</dbReference>
<feature type="compositionally biased region" description="Basic and acidic residues" evidence="5">
    <location>
        <begin position="311"/>
        <end position="320"/>
    </location>
</feature>
<dbReference type="PANTHER" id="PTHR10237">
    <property type="entry name" value="DEFORMED EPIDERMAL AUTOREGULATORY FACTOR 1 HOMOLOG SUPPRESSIN"/>
    <property type="match status" value="1"/>
</dbReference>
<evidence type="ECO:0000256" key="2">
    <source>
        <dbReference type="ARBA" id="ARBA00022771"/>
    </source>
</evidence>
<keyword evidence="8" id="KW-1185">Reference proteome</keyword>
<evidence type="ECO:0000313" key="8">
    <source>
        <dbReference type="Proteomes" id="UP000218811"/>
    </source>
</evidence>
<dbReference type="AlphaFoldDB" id="A0A2H3JM27"/>
<dbReference type="InterPro" id="IPR002893">
    <property type="entry name" value="Znf_MYND"/>
</dbReference>
<dbReference type="PANTHER" id="PTHR10237:SF14">
    <property type="entry name" value="MYND-TYPE DOMAIN-CONTAINING PROTEIN"/>
    <property type="match status" value="1"/>
</dbReference>
<feature type="domain" description="MYND-type" evidence="6">
    <location>
        <begin position="66"/>
        <end position="106"/>
    </location>
</feature>
<sequence>MAAVEHEIVPAEDITRTGRETAADAPPRRIPFIQVTNPELQEHESRMLPSRAERKENLNNLEVSCDAQCGKTLPRSEIKVCSRCRQARYCSPACQRAHWRAHRIECGEGTMSDLLLKLAERALAVPKIVEHFWMIAIVTLDMLVHPGAAADTAIRVQCRKEPADFMGYLRKMMDTGEHDANAQVCLKYAEFSRVPLAEAPARTQKAAAMVRERLRKERRDADGNPALPDDPVVTYYFATEEDPTGKDGLVSAAWVLPLWTLAYMASNPKSILRSAMFGDREVPVNMISLTDALDSIIRNDKRNKLRLRGYPTKERPKPAENEPQPLVIRIPDEESGNDDCTHDH</sequence>
<dbReference type="OrthoDB" id="5231159at2759"/>
<keyword evidence="2 4" id="KW-0863">Zinc-finger</keyword>
<feature type="region of interest" description="Disordered" evidence="5">
    <location>
        <begin position="307"/>
        <end position="344"/>
    </location>
</feature>
<dbReference type="InterPro" id="IPR024119">
    <property type="entry name" value="TF_DEAF-1"/>
</dbReference>
<evidence type="ECO:0000256" key="3">
    <source>
        <dbReference type="ARBA" id="ARBA00022833"/>
    </source>
</evidence>
<keyword evidence="1" id="KW-0479">Metal-binding</keyword>
<dbReference type="SUPFAM" id="SSF144232">
    <property type="entry name" value="HIT/MYND zinc finger-like"/>
    <property type="match status" value="1"/>
</dbReference>
<gene>
    <name evidence="7" type="ORF">WOLCODRAFT_137075</name>
</gene>